<feature type="domain" description="Protein kinase" evidence="2">
    <location>
        <begin position="145"/>
        <end position="478"/>
    </location>
</feature>
<sequence length="1162" mass="132980">MVPHFVTKERVLKVIRAAQLDNEITLVNFVTNHAARLFLILVLMSRSKAEYVSLLKTLKDNNFSDKALPIKFEKDGNGESLVWYWYSAPSSATSTHQASFVVPDWERTDKDSFESYQWRFISPTFGKPHPFRSQFHYEIVLPYFDVATKAVSEGFFGEVSKVQVHQAHINVRELDGKAQGDWVAVALKKANDNPELAEFFDKEANNLERLRSYKSKHLIKPIAAYEHRGDRCLIFPWADGGNLSEYWVSFTGNPLAGDHLRWIVHQVCGLFSAIEELHNSNCRHGDLKPENILVYVDKDKNQTLQIADLGLAAFHDKVTNIRRAANLPTQTPAGTSRYEPPEMDRERNQDQYKYGGKDLPPRSRAYDLWSMGCVVLELLIWLSYGFTAVDDFQKRTSYFWEPNNDNSNGYQVHSHVNDYIEKLSNRWQTGSACKDLLVLVQKRLLIVEVSDDNKSFPRHRTIASEAYRRMKEVQRKYYPVGTTDSGLAPGHGSDHQGIKSSLPPHEDNLEEFNGLVGIERKATEKKSDFQRTLVPGTQYRVNIKYEQRSKLNDTWESLSDNTFALQVFEQISWHQVRPLSGLRDSILCAKCSAITSITLFESECHVSEMQESCDLCGLLFHALKRAGIMPPAVVKLRQTGTTIGLEGGPNLLSIYIEPGHDIPPGRQIGLPRLPEPSSQEQLTLFKQWISKCDSTHGRCLRRHAGQDTSEMPTRLVKVTEPMQLLDSSRIEPCQYIALSHCWGQLQKHERFCLSRSNYSQLRERIDFDRLPKTFKDAIVVTRGLGIDYIWIDTLCIIQDDKKDWENESTKMEEVFSAAYCTISAASAKSSLDGFLSDRQPRPCVQLRMKNSRDLYVCSYIDDFHQDVELAEINRRGWVLQERALSRRSIYYTPNQVYWECGEGIRCETLGRLYNSKATFLGDANFPQSALEYYRDGRQLLIQDLYERYSALAFTMASDRAVAILGLQKRLARAFKTQAAHGSFATYFARSILWSRNQPTEMTTITQPTGRHVPSWSWFSKEGKIEYMHLEFEKIEWMKSDFKSPFARPSETLSDPTSTSGYGGDTSVFQGFARRMDISEEELTSQAIFDKNNELKAKDFRVVVIGRDKDEGMVDDGPNSPKLHVLVIRKSSSSPRENLYERVGVASLSPKQVLTQGFWVDVW</sequence>
<dbReference type="PANTHER" id="PTHR33112:SF10">
    <property type="entry name" value="TOL"/>
    <property type="match status" value="1"/>
</dbReference>
<reference evidence="3 4" key="1">
    <citation type="submission" date="2016-11" db="EMBL/GenBank/DDBJ databases">
        <title>Draft Genome Assembly of Colletotrichum chlorophyti a pathogen of herbaceous plants.</title>
        <authorList>
            <person name="Gan P."/>
            <person name="Narusaka M."/>
            <person name="Tsushima A."/>
            <person name="Narusaka Y."/>
            <person name="Takano Y."/>
            <person name="Shirasu K."/>
        </authorList>
    </citation>
    <scope>NUCLEOTIDE SEQUENCE [LARGE SCALE GENOMIC DNA]</scope>
    <source>
        <strain evidence="3 4">NTL11</strain>
    </source>
</reference>
<protein>
    <submittedName>
        <fullName evidence="3">Interleukin-1 receptor-associated kinase 4</fullName>
    </submittedName>
</protein>
<dbReference type="GO" id="GO:0005524">
    <property type="term" value="F:ATP binding"/>
    <property type="evidence" value="ECO:0007669"/>
    <property type="project" value="InterPro"/>
</dbReference>
<dbReference type="EMBL" id="MPGH01000236">
    <property type="protein sequence ID" value="OLN81982.1"/>
    <property type="molecule type" value="Genomic_DNA"/>
</dbReference>
<keyword evidence="3" id="KW-0418">Kinase</keyword>
<comment type="caution">
    <text evidence="3">The sequence shown here is derived from an EMBL/GenBank/DDBJ whole genome shotgun (WGS) entry which is preliminary data.</text>
</comment>
<dbReference type="Proteomes" id="UP000186583">
    <property type="component" value="Unassembled WGS sequence"/>
</dbReference>
<name>A0A1Q8RCB6_9PEZI</name>
<dbReference type="Pfam" id="PF00069">
    <property type="entry name" value="Pkinase"/>
    <property type="match status" value="1"/>
</dbReference>
<gene>
    <name evidence="3" type="ORF">CCHL11_09267</name>
</gene>
<evidence type="ECO:0000313" key="3">
    <source>
        <dbReference type="EMBL" id="OLN81982.1"/>
    </source>
</evidence>
<dbReference type="AlphaFoldDB" id="A0A1Q8RCB6"/>
<dbReference type="InterPro" id="IPR010730">
    <property type="entry name" value="HET"/>
</dbReference>
<dbReference type="PROSITE" id="PS00108">
    <property type="entry name" value="PROTEIN_KINASE_ST"/>
    <property type="match status" value="1"/>
</dbReference>
<dbReference type="Pfam" id="PF06985">
    <property type="entry name" value="HET"/>
    <property type="match status" value="1"/>
</dbReference>
<dbReference type="InterPro" id="IPR008271">
    <property type="entry name" value="Ser/Thr_kinase_AS"/>
</dbReference>
<dbReference type="Gene3D" id="1.10.510.10">
    <property type="entry name" value="Transferase(Phosphotransferase) domain 1"/>
    <property type="match status" value="1"/>
</dbReference>
<organism evidence="3 4">
    <name type="scientific">Colletotrichum chlorophyti</name>
    <dbReference type="NCBI Taxonomy" id="708187"/>
    <lineage>
        <taxon>Eukaryota</taxon>
        <taxon>Fungi</taxon>
        <taxon>Dikarya</taxon>
        <taxon>Ascomycota</taxon>
        <taxon>Pezizomycotina</taxon>
        <taxon>Sordariomycetes</taxon>
        <taxon>Hypocreomycetidae</taxon>
        <taxon>Glomerellales</taxon>
        <taxon>Glomerellaceae</taxon>
        <taxon>Colletotrichum</taxon>
    </lineage>
</organism>
<keyword evidence="3" id="KW-0808">Transferase</keyword>
<keyword evidence="3" id="KW-0675">Receptor</keyword>
<feature type="compositionally biased region" description="Basic and acidic residues" evidence="1">
    <location>
        <begin position="339"/>
        <end position="356"/>
    </location>
</feature>
<dbReference type="SMART" id="SM00220">
    <property type="entry name" value="S_TKc"/>
    <property type="match status" value="1"/>
</dbReference>
<feature type="region of interest" description="Disordered" evidence="1">
    <location>
        <begin position="326"/>
        <end position="356"/>
    </location>
</feature>
<dbReference type="GO" id="GO:0004672">
    <property type="term" value="F:protein kinase activity"/>
    <property type="evidence" value="ECO:0007669"/>
    <property type="project" value="InterPro"/>
</dbReference>
<dbReference type="CDD" id="cd00180">
    <property type="entry name" value="PKc"/>
    <property type="match status" value="1"/>
</dbReference>
<keyword evidence="4" id="KW-1185">Reference proteome</keyword>
<dbReference type="InterPro" id="IPR011009">
    <property type="entry name" value="Kinase-like_dom_sf"/>
</dbReference>
<accession>A0A1Q8RCB6</accession>
<dbReference type="STRING" id="708187.A0A1Q8RCB6"/>
<dbReference type="OrthoDB" id="5125733at2759"/>
<dbReference type="PROSITE" id="PS50011">
    <property type="entry name" value="PROTEIN_KINASE_DOM"/>
    <property type="match status" value="1"/>
</dbReference>
<dbReference type="PANTHER" id="PTHR33112">
    <property type="entry name" value="DOMAIN PROTEIN, PUTATIVE-RELATED"/>
    <property type="match status" value="1"/>
</dbReference>
<dbReference type="InterPro" id="IPR000719">
    <property type="entry name" value="Prot_kinase_dom"/>
</dbReference>
<dbReference type="SUPFAM" id="SSF56112">
    <property type="entry name" value="Protein kinase-like (PK-like)"/>
    <property type="match status" value="1"/>
</dbReference>
<evidence type="ECO:0000313" key="4">
    <source>
        <dbReference type="Proteomes" id="UP000186583"/>
    </source>
</evidence>
<evidence type="ECO:0000259" key="2">
    <source>
        <dbReference type="PROSITE" id="PS50011"/>
    </source>
</evidence>
<proteinExistence type="predicted"/>
<evidence type="ECO:0000256" key="1">
    <source>
        <dbReference type="SAM" id="MobiDB-lite"/>
    </source>
</evidence>